<feature type="signal peptide" evidence="1">
    <location>
        <begin position="1"/>
        <end position="23"/>
    </location>
</feature>
<dbReference type="AlphaFoldDB" id="A0A2M9B9X0"/>
<dbReference type="PROSITE" id="PS51257">
    <property type="entry name" value="PROKAR_LIPOPROTEIN"/>
    <property type="match status" value="1"/>
</dbReference>
<dbReference type="Proteomes" id="UP000228535">
    <property type="component" value="Unassembled WGS sequence"/>
</dbReference>
<gene>
    <name evidence="2" type="ORF">CLV45_3085</name>
</gene>
<keyword evidence="1" id="KW-0732">Signal</keyword>
<evidence type="ECO:0008006" key="4">
    <source>
        <dbReference type="Google" id="ProtNLM"/>
    </source>
</evidence>
<accession>A0A2M9B9X0</accession>
<dbReference type="SUPFAM" id="SSF49452">
    <property type="entry name" value="Starch-binding domain-like"/>
    <property type="match status" value="1"/>
</dbReference>
<dbReference type="GO" id="GO:0030246">
    <property type="term" value="F:carbohydrate binding"/>
    <property type="evidence" value="ECO:0007669"/>
    <property type="project" value="InterPro"/>
</dbReference>
<dbReference type="InterPro" id="IPR013784">
    <property type="entry name" value="Carb-bd-like_fold"/>
</dbReference>
<dbReference type="RefSeq" id="WP_100337346.1">
    <property type="nucleotide sequence ID" value="NZ_PGFA01000002.1"/>
</dbReference>
<dbReference type="EMBL" id="PGFA01000002">
    <property type="protein sequence ID" value="PJJ54739.1"/>
    <property type="molecule type" value="Genomic_DNA"/>
</dbReference>
<organism evidence="2 3">
    <name type="scientific">Hymenobacter chitinivorans DSM 11115</name>
    <dbReference type="NCBI Taxonomy" id="1121954"/>
    <lineage>
        <taxon>Bacteria</taxon>
        <taxon>Pseudomonadati</taxon>
        <taxon>Bacteroidota</taxon>
        <taxon>Cytophagia</taxon>
        <taxon>Cytophagales</taxon>
        <taxon>Hymenobacteraceae</taxon>
        <taxon>Hymenobacter</taxon>
    </lineage>
</organism>
<dbReference type="OrthoDB" id="644679at2"/>
<feature type="chain" id="PRO_5014980591" description="Carboxypeptidase family protein" evidence="1">
    <location>
        <begin position="24"/>
        <end position="181"/>
    </location>
</feature>
<keyword evidence="3" id="KW-1185">Reference proteome</keyword>
<evidence type="ECO:0000256" key="1">
    <source>
        <dbReference type="SAM" id="SignalP"/>
    </source>
</evidence>
<evidence type="ECO:0000313" key="2">
    <source>
        <dbReference type="EMBL" id="PJJ54739.1"/>
    </source>
</evidence>
<name>A0A2M9B9X0_9BACT</name>
<evidence type="ECO:0000313" key="3">
    <source>
        <dbReference type="Proteomes" id="UP000228535"/>
    </source>
</evidence>
<proteinExistence type="predicted"/>
<sequence>MQFKTIRKNTRSFLLYGAMLALSFTGCDKSEADLAKATVTYTGQVKLHDEFGAALTDHSGATVALYDDASITTQTAADGTFTLTGATPGKHRLLFAKRSFGSYYSDELEASGATYALRKPVALGQIHTVEYEYTCTANNTGKYLVIQGSITLLRIRIRPRLDAGCTACFWMVASVTMAPWI</sequence>
<reference evidence="2 3" key="1">
    <citation type="submission" date="2017-11" db="EMBL/GenBank/DDBJ databases">
        <title>Genomic Encyclopedia of Archaeal and Bacterial Type Strains, Phase II (KMG-II): From Individual Species to Whole Genera.</title>
        <authorList>
            <person name="Goeker M."/>
        </authorList>
    </citation>
    <scope>NUCLEOTIDE SEQUENCE [LARGE SCALE GENOMIC DNA]</scope>
    <source>
        <strain evidence="2 3">DSM 11115</strain>
    </source>
</reference>
<comment type="caution">
    <text evidence="2">The sequence shown here is derived from an EMBL/GenBank/DDBJ whole genome shotgun (WGS) entry which is preliminary data.</text>
</comment>
<protein>
    <recommendedName>
        <fullName evidence="4">Carboxypeptidase family protein</fullName>
    </recommendedName>
</protein>